<dbReference type="Gramene" id="Solyc03g116650.2.1">
    <property type="protein sequence ID" value="Solyc03g116650.2.1"/>
    <property type="gene ID" value="Solyc03g116650.2"/>
</dbReference>
<proteinExistence type="inferred from homology"/>
<dbReference type="AlphaFoldDB" id="A0A3Q7FRK0"/>
<evidence type="ECO:0000256" key="4">
    <source>
        <dbReference type="ARBA" id="ARBA00022525"/>
    </source>
</evidence>
<keyword evidence="6" id="KW-1015">Disulfide bond</keyword>
<keyword evidence="4 7" id="KW-0964">Secreted</keyword>
<evidence type="ECO:0000256" key="7">
    <source>
        <dbReference type="RuleBase" id="RU367102"/>
    </source>
</evidence>
<accession>A0A3Q7FRK0</accession>
<reference evidence="8" key="2">
    <citation type="submission" date="2019-01" db="UniProtKB">
        <authorList>
            <consortium name="EnsemblPlants"/>
        </authorList>
    </citation>
    <scope>IDENTIFICATION</scope>
    <source>
        <strain evidence="8">cv. Heinz 1706</strain>
    </source>
</reference>
<dbReference type="InterPro" id="IPR039455">
    <property type="entry name" value="EPFL"/>
</dbReference>
<protein>
    <recommendedName>
        <fullName evidence="7">Epidermal patterning factor-like protein</fullName>
    </recommendedName>
</protein>
<comment type="function">
    <text evidence="7">Controls stomatal patterning.</text>
</comment>
<comment type="similarity">
    <text evidence="2 7">Belongs to the plant cysteine rich small secretory peptide family. Epidermal patterning factor subfamily.</text>
</comment>
<dbReference type="Pfam" id="PF17181">
    <property type="entry name" value="EPF"/>
    <property type="match status" value="1"/>
</dbReference>
<organism evidence="8">
    <name type="scientific">Solanum lycopersicum</name>
    <name type="common">Tomato</name>
    <name type="synonym">Lycopersicon esculentum</name>
    <dbReference type="NCBI Taxonomy" id="4081"/>
    <lineage>
        <taxon>Eukaryota</taxon>
        <taxon>Viridiplantae</taxon>
        <taxon>Streptophyta</taxon>
        <taxon>Embryophyta</taxon>
        <taxon>Tracheophyta</taxon>
        <taxon>Spermatophyta</taxon>
        <taxon>Magnoliopsida</taxon>
        <taxon>eudicotyledons</taxon>
        <taxon>Gunneridae</taxon>
        <taxon>Pentapetalae</taxon>
        <taxon>asterids</taxon>
        <taxon>lamiids</taxon>
        <taxon>Solanales</taxon>
        <taxon>Solanaceae</taxon>
        <taxon>Solanoideae</taxon>
        <taxon>Solaneae</taxon>
        <taxon>Solanum</taxon>
        <taxon>Solanum subgen. Lycopersicon</taxon>
    </lineage>
</organism>
<dbReference type="GO" id="GO:0005576">
    <property type="term" value="C:extracellular region"/>
    <property type="evidence" value="ECO:0007669"/>
    <property type="project" value="UniProtKB-SubCell"/>
</dbReference>
<name>A0A3Q7FRK0_SOLLC</name>
<keyword evidence="5" id="KW-0732">Signal</keyword>
<dbReference type="Proteomes" id="UP000004994">
    <property type="component" value="Chromosome 3"/>
</dbReference>
<evidence type="ECO:0000256" key="5">
    <source>
        <dbReference type="ARBA" id="ARBA00022729"/>
    </source>
</evidence>
<evidence type="ECO:0000313" key="9">
    <source>
        <dbReference type="Proteomes" id="UP000004994"/>
    </source>
</evidence>
<dbReference type="PaxDb" id="4081-Solyc03g116650.1.1"/>
<keyword evidence="3 7" id="KW-0217">Developmental protein</keyword>
<sequence length="176" mass="20249">MRNKPFPRKMLKIRSRSILYNFKVKSEVTGASEYCLFLWKQFSILSHHKYHPLIIPSIAIFFHLIKKETNLISFFATIIIKFIHIPMALSSSNCSLGLTLALLVSLLFHPSQSVNIGRQMIGSRPPTCVNKCMNCDSCKASLVIQKNSDASKREADDNYYYLLSWKCTCRDHLFQP</sequence>
<dbReference type="PANTHER" id="PTHR33109">
    <property type="entry name" value="EPIDERMAL PATTERNING FACTOR-LIKE PROTEIN 4"/>
    <property type="match status" value="1"/>
</dbReference>
<evidence type="ECO:0000313" key="8">
    <source>
        <dbReference type="EnsemblPlants" id="Solyc03g116650.2.1"/>
    </source>
</evidence>
<dbReference type="PANTHER" id="PTHR33109:SF60">
    <property type="entry name" value="EPIDERMAL PATTERNING FACTOR-LIKE PROTEIN 8"/>
    <property type="match status" value="1"/>
</dbReference>
<evidence type="ECO:0000256" key="2">
    <source>
        <dbReference type="ARBA" id="ARBA00008127"/>
    </source>
</evidence>
<dbReference type="InParanoid" id="A0A3Q7FRK0"/>
<dbReference type="GO" id="GO:0010052">
    <property type="term" value="P:guard cell differentiation"/>
    <property type="evidence" value="ECO:0000318"/>
    <property type="project" value="GO_Central"/>
</dbReference>
<reference evidence="8" key="1">
    <citation type="journal article" date="2012" name="Nature">
        <title>The tomato genome sequence provides insights into fleshy fruit evolution.</title>
        <authorList>
            <consortium name="Tomato Genome Consortium"/>
        </authorList>
    </citation>
    <scope>NUCLEOTIDE SEQUENCE [LARGE SCALE GENOMIC DNA]</scope>
    <source>
        <strain evidence="8">cv. Heinz 1706</strain>
    </source>
</reference>
<evidence type="ECO:0000256" key="3">
    <source>
        <dbReference type="ARBA" id="ARBA00022473"/>
    </source>
</evidence>
<evidence type="ECO:0000256" key="6">
    <source>
        <dbReference type="ARBA" id="ARBA00023157"/>
    </source>
</evidence>
<keyword evidence="9" id="KW-1185">Reference proteome</keyword>
<dbReference type="EnsemblPlants" id="Solyc03g116650.2.1">
    <property type="protein sequence ID" value="Solyc03g116650.2.1"/>
    <property type="gene ID" value="Solyc03g116650.2"/>
</dbReference>
<comment type="subcellular location">
    <subcellularLocation>
        <location evidence="1 7">Secreted</location>
    </subcellularLocation>
</comment>
<evidence type="ECO:0000256" key="1">
    <source>
        <dbReference type="ARBA" id="ARBA00004613"/>
    </source>
</evidence>